<organism evidence="6 7">
    <name type="scientific">Peptoniphilus equinus</name>
    <dbReference type="NCBI Taxonomy" id="3016343"/>
    <lineage>
        <taxon>Bacteria</taxon>
        <taxon>Bacillati</taxon>
        <taxon>Bacillota</taxon>
        <taxon>Tissierellia</taxon>
        <taxon>Tissierellales</taxon>
        <taxon>Peptoniphilaceae</taxon>
        <taxon>Peptoniphilus</taxon>
    </lineage>
</organism>
<keyword evidence="7" id="KW-1185">Reference proteome</keyword>
<evidence type="ECO:0000256" key="1">
    <source>
        <dbReference type="ARBA" id="ARBA00001974"/>
    </source>
</evidence>
<protein>
    <submittedName>
        <fullName evidence="6">FAD-binding protein</fullName>
    </submittedName>
</protein>
<feature type="domain" description="FAD-dependent oxidoreductase 2 FAD-binding" evidence="5">
    <location>
        <begin position="31"/>
        <end position="469"/>
    </location>
</feature>
<dbReference type="InterPro" id="IPR003953">
    <property type="entry name" value="FAD-dep_OxRdtase_2_FAD-bd"/>
</dbReference>
<keyword evidence="4" id="KW-0560">Oxidoreductase</keyword>
<evidence type="ECO:0000256" key="2">
    <source>
        <dbReference type="ARBA" id="ARBA00022630"/>
    </source>
</evidence>
<dbReference type="InterPro" id="IPR036188">
    <property type="entry name" value="FAD/NAD-bd_sf"/>
</dbReference>
<dbReference type="Proteomes" id="UP001210339">
    <property type="component" value="Chromosome"/>
</dbReference>
<dbReference type="Gene3D" id="3.90.700.10">
    <property type="entry name" value="Succinate dehydrogenase/fumarate reductase flavoprotein, catalytic domain"/>
    <property type="match status" value="1"/>
</dbReference>
<evidence type="ECO:0000259" key="5">
    <source>
        <dbReference type="Pfam" id="PF00890"/>
    </source>
</evidence>
<proteinExistence type="predicted"/>
<dbReference type="PANTHER" id="PTHR43400:SF7">
    <property type="entry name" value="FAD-DEPENDENT OXIDOREDUCTASE 2 FAD BINDING DOMAIN-CONTAINING PROTEIN"/>
    <property type="match status" value="1"/>
</dbReference>
<reference evidence="6 7" key="1">
    <citation type="submission" date="2023-01" db="EMBL/GenBank/DDBJ databases">
        <authorList>
            <person name="Lee S.H."/>
            <person name="Jung H.S."/>
            <person name="Yun J.U."/>
        </authorList>
    </citation>
    <scope>NUCLEOTIDE SEQUENCE [LARGE SCALE GENOMIC DNA]</scope>
    <source>
        <strain evidence="6 7">CBA3646</strain>
    </source>
</reference>
<dbReference type="InterPro" id="IPR050315">
    <property type="entry name" value="FAD-oxidoreductase_2"/>
</dbReference>
<dbReference type="PANTHER" id="PTHR43400">
    <property type="entry name" value="FUMARATE REDUCTASE"/>
    <property type="match status" value="1"/>
</dbReference>
<dbReference type="Pfam" id="PF00890">
    <property type="entry name" value="FAD_binding_2"/>
    <property type="match status" value="1"/>
</dbReference>
<evidence type="ECO:0000256" key="4">
    <source>
        <dbReference type="ARBA" id="ARBA00023002"/>
    </source>
</evidence>
<evidence type="ECO:0000313" key="7">
    <source>
        <dbReference type="Proteomes" id="UP001210339"/>
    </source>
</evidence>
<evidence type="ECO:0000313" key="6">
    <source>
        <dbReference type="EMBL" id="WBW49354.1"/>
    </source>
</evidence>
<accession>A0ABY7QRE0</accession>
<dbReference type="SUPFAM" id="SSF56425">
    <property type="entry name" value="Succinate dehydrogenase/fumarate reductase flavoprotein, catalytic domain"/>
    <property type="match status" value="1"/>
</dbReference>
<dbReference type="InterPro" id="IPR027477">
    <property type="entry name" value="Succ_DH/fumarate_Rdtase_cat_sf"/>
</dbReference>
<dbReference type="PRINTS" id="PR00411">
    <property type="entry name" value="PNDRDTASEI"/>
</dbReference>
<dbReference type="SUPFAM" id="SSF51905">
    <property type="entry name" value="FAD/NAD(P)-binding domain"/>
    <property type="match status" value="1"/>
</dbReference>
<dbReference type="EMBL" id="CP115667">
    <property type="protein sequence ID" value="WBW49354.1"/>
    <property type="molecule type" value="Genomic_DNA"/>
</dbReference>
<keyword evidence="3" id="KW-0274">FAD</keyword>
<dbReference type="Gene3D" id="3.50.50.60">
    <property type="entry name" value="FAD/NAD(P)-binding domain"/>
    <property type="match status" value="1"/>
</dbReference>
<sequence length="499" mass="54228">MSYIIGHDSDVPEFLRQPEPITPITDVKDYDIVIIGAGSPGVPCALRAKELGLKVCVVQKEATASACGNIGSGILVDQSSKDDIEKIISNEIAANDYRAKRSLIAHWAYHSGEAITWLIDKAKAAGCQITDEGDGMHTALNNELNTDVHFVTSVFGPKPYNTGTAMTELIESELAEGIDVFYNTCAEQLVKDGNRVIGVVAKTDDGYVQFNGKKGIVVATGDYQNDDAMLSYYLPDVVNLEKKKEGRTGDGHKMIVWAGGTIENIGHTKMCHDFDGGPAPMMSLPYLRVKRNGKRFANETVGMEYMNCFLLSPEDAGHYMQIFDSDYIEKSQHLKGGQAVPVAELKKFMPEEDVADRTGVIPDQMATFKADTLEALAEKLGITDAAAFVDTVHRYNDMAKAGHDTEMGVDADQMVTVDKAPFYGIHRHIRLTMCCSGVNINEHHQCLDADGNPIEGLFAIGNLAGNMYGAVDYPLGLVGINLGNNYTSGYTTANYIASL</sequence>
<name>A0ABY7QRE0_9FIRM</name>
<keyword evidence="2" id="KW-0285">Flavoprotein</keyword>
<evidence type="ECO:0000256" key="3">
    <source>
        <dbReference type="ARBA" id="ARBA00022827"/>
    </source>
</evidence>
<gene>
    <name evidence="6" type="ORF">O6R05_04920</name>
</gene>
<dbReference type="RefSeq" id="WP_271190886.1">
    <property type="nucleotide sequence ID" value="NZ_CP115667.1"/>
</dbReference>
<comment type="cofactor">
    <cofactor evidence="1">
        <name>FAD</name>
        <dbReference type="ChEBI" id="CHEBI:57692"/>
    </cofactor>
</comment>